<feature type="compositionally biased region" description="Low complexity" evidence="1">
    <location>
        <begin position="44"/>
        <end position="57"/>
    </location>
</feature>
<sequence length="105" mass="11977">MPATGPGISSTPEKQCDESSARGSSHHDTTVQARYRKWRSTSFSLSRPPTGSSTPLSTWPPPPSCPRKRRCWRRGSRWKRISSTRPPRARRWRSIAPTSSTWPMR</sequence>
<gene>
    <name evidence="2" type="ORF">JAJ28_004009</name>
</gene>
<proteinExistence type="predicted"/>
<name>A0AAD3YM74_AERHY</name>
<feature type="compositionally biased region" description="Basic residues" evidence="1">
    <location>
        <begin position="66"/>
        <end position="93"/>
    </location>
</feature>
<evidence type="ECO:0000256" key="1">
    <source>
        <dbReference type="SAM" id="MobiDB-lite"/>
    </source>
</evidence>
<evidence type="ECO:0000313" key="2">
    <source>
        <dbReference type="EMBL" id="HAT6346206.1"/>
    </source>
</evidence>
<evidence type="ECO:0000313" key="3">
    <source>
        <dbReference type="Proteomes" id="UP000859505"/>
    </source>
</evidence>
<organism evidence="2 3">
    <name type="scientific">Aeromonas hydrophila</name>
    <dbReference type="NCBI Taxonomy" id="644"/>
    <lineage>
        <taxon>Bacteria</taxon>
        <taxon>Pseudomonadati</taxon>
        <taxon>Pseudomonadota</taxon>
        <taxon>Gammaproteobacteria</taxon>
        <taxon>Aeromonadales</taxon>
        <taxon>Aeromonadaceae</taxon>
        <taxon>Aeromonas</taxon>
    </lineage>
</organism>
<dbReference type="Proteomes" id="UP000859505">
    <property type="component" value="Unassembled WGS sequence"/>
</dbReference>
<dbReference type="AlphaFoldDB" id="A0AAD3YM74"/>
<accession>A0AAD3YM74</accession>
<protein>
    <submittedName>
        <fullName evidence="2">Uncharacterized protein</fullName>
    </submittedName>
</protein>
<dbReference type="EMBL" id="DACTUL010000045">
    <property type="protein sequence ID" value="HAT6346206.1"/>
    <property type="molecule type" value="Genomic_DNA"/>
</dbReference>
<reference evidence="2" key="2">
    <citation type="submission" date="2020-01" db="EMBL/GenBank/DDBJ databases">
        <authorList>
            <consortium name="NCBI Pathogen Detection Project"/>
        </authorList>
    </citation>
    <scope>NUCLEOTIDE SEQUENCE</scope>
    <source>
        <strain evidence="2">OLC2673_Aeromonas</strain>
    </source>
</reference>
<comment type="caution">
    <text evidence="2">The sequence shown here is derived from an EMBL/GenBank/DDBJ whole genome shotgun (WGS) entry which is preliminary data.</text>
</comment>
<feature type="compositionally biased region" description="Polar residues" evidence="1">
    <location>
        <begin position="96"/>
        <end position="105"/>
    </location>
</feature>
<feature type="compositionally biased region" description="Basic and acidic residues" evidence="1">
    <location>
        <begin position="14"/>
        <end position="29"/>
    </location>
</feature>
<reference evidence="2" key="1">
    <citation type="journal article" date="2018" name="Genome Biol.">
        <title>SKESA: strategic k-mer extension for scrupulous assemblies.</title>
        <authorList>
            <person name="Souvorov A."/>
            <person name="Agarwala R."/>
            <person name="Lipman D.J."/>
        </authorList>
    </citation>
    <scope>NUCLEOTIDE SEQUENCE</scope>
    <source>
        <strain evidence="2">OLC2673_Aeromonas</strain>
    </source>
</reference>
<feature type="region of interest" description="Disordered" evidence="1">
    <location>
        <begin position="1"/>
        <end position="105"/>
    </location>
</feature>